<organism evidence="3 4">
    <name type="scientific">Nitrococcus mobilis Nb-231</name>
    <dbReference type="NCBI Taxonomy" id="314278"/>
    <lineage>
        <taxon>Bacteria</taxon>
        <taxon>Pseudomonadati</taxon>
        <taxon>Pseudomonadota</taxon>
        <taxon>Gammaproteobacteria</taxon>
        <taxon>Chromatiales</taxon>
        <taxon>Ectothiorhodospiraceae</taxon>
        <taxon>Nitrococcus</taxon>
    </lineage>
</organism>
<evidence type="ECO:0000313" key="3">
    <source>
        <dbReference type="EMBL" id="EAR21345.1"/>
    </source>
</evidence>
<proteinExistence type="predicted"/>
<dbReference type="InterPro" id="IPR002901">
    <property type="entry name" value="MGlyc_endo_b_GlcNAc-like_dom"/>
</dbReference>
<dbReference type="SMART" id="SM00047">
    <property type="entry name" value="LYZ2"/>
    <property type="match status" value="1"/>
</dbReference>
<keyword evidence="1" id="KW-1133">Transmembrane helix</keyword>
<reference evidence="3 4" key="1">
    <citation type="submission" date="2006-02" db="EMBL/GenBank/DDBJ databases">
        <authorList>
            <person name="Waterbury J."/>
            <person name="Ferriera S."/>
            <person name="Johnson J."/>
            <person name="Kravitz S."/>
            <person name="Halpern A."/>
            <person name="Remington K."/>
            <person name="Beeson K."/>
            <person name="Tran B."/>
            <person name="Rogers Y.-H."/>
            <person name="Friedman R."/>
            <person name="Venter J.C."/>
        </authorList>
    </citation>
    <scope>NUCLEOTIDE SEQUENCE [LARGE SCALE GENOMIC DNA]</scope>
    <source>
        <strain evidence="3 4">Nb-231</strain>
    </source>
</reference>
<dbReference type="EMBL" id="AAOF01000009">
    <property type="protein sequence ID" value="EAR21345.1"/>
    <property type="molecule type" value="Genomic_DNA"/>
</dbReference>
<dbReference type="HOGENOM" id="CLU_061344_0_0_6"/>
<accession>A4BS85</accession>
<dbReference type="eggNOG" id="COG2992">
    <property type="taxonomic scope" value="Bacteria"/>
</dbReference>
<dbReference type="PANTHER" id="PTHR40572:SF1">
    <property type="entry name" value="PROTEIN BAX"/>
    <property type="match status" value="1"/>
</dbReference>
<keyword evidence="4" id="KW-1185">Reference proteome</keyword>
<dbReference type="GO" id="GO:0004040">
    <property type="term" value="F:amidase activity"/>
    <property type="evidence" value="ECO:0007669"/>
    <property type="project" value="InterPro"/>
</dbReference>
<name>A4BS85_9GAMM</name>
<dbReference type="OrthoDB" id="9788155at2"/>
<gene>
    <name evidence="3" type="ORF">NB231_13161</name>
</gene>
<dbReference type="Gene3D" id="1.10.530.10">
    <property type="match status" value="1"/>
</dbReference>
<feature type="transmembrane region" description="Helical" evidence="1">
    <location>
        <begin position="18"/>
        <end position="36"/>
    </location>
</feature>
<evidence type="ECO:0000259" key="2">
    <source>
        <dbReference type="SMART" id="SM00047"/>
    </source>
</evidence>
<dbReference type="Pfam" id="PF01832">
    <property type="entry name" value="Glucosaminidase"/>
    <property type="match status" value="1"/>
</dbReference>
<evidence type="ECO:0000256" key="1">
    <source>
        <dbReference type="SAM" id="Phobius"/>
    </source>
</evidence>
<comment type="caution">
    <text evidence="3">The sequence shown here is derived from an EMBL/GenBank/DDBJ whole genome shotgun (WGS) entry which is preliminary data.</text>
</comment>
<keyword evidence="1" id="KW-0812">Transmembrane</keyword>
<sequence>MKKPNVVTRISARMHPPWVIGAALLSGLTLCGVLWWCGTTNHAALPPATVHLQPIKVEDADSLAALFAERGYDWPPHGAVPPLAVTSLPTDLAEQPASRKKSLFFRSLLPLILAENRRLQAERSLLKRAFAQGGLPPAGSLREQVVAIARDHGINGDLNDSDVRAQLLRRVDRIPPALALAQAASESGWGSSRFAREGNNLFGERTWNPDQGLTPHRRASHLRHYVRAFDSLRGSVHSYVHNLNTHRAYAQLRQLRERLRNHGKQPDAASLTGNLNRYSERGADYVADIRTMLRHNALPQALQDVRLATTRRRPNH</sequence>
<feature type="domain" description="Mannosyl-glycoprotein endo-beta-N-acetylglucosamidase-like" evidence="2">
    <location>
        <begin position="151"/>
        <end position="286"/>
    </location>
</feature>
<dbReference type="RefSeq" id="WP_005003354.1">
    <property type="nucleotide sequence ID" value="NZ_CH672427.1"/>
</dbReference>
<keyword evidence="1" id="KW-0472">Membrane</keyword>
<dbReference type="InterPro" id="IPR053195">
    <property type="entry name" value="Bax-like"/>
</dbReference>
<protein>
    <submittedName>
        <fullName evidence="3">Uncharacterized FlgJ-related protein</fullName>
    </submittedName>
</protein>
<evidence type="ECO:0000313" key="4">
    <source>
        <dbReference type="Proteomes" id="UP000003374"/>
    </source>
</evidence>
<dbReference type="Proteomes" id="UP000003374">
    <property type="component" value="Unassembled WGS sequence"/>
</dbReference>
<dbReference type="STRING" id="314278.NB231_13161"/>
<dbReference type="AlphaFoldDB" id="A4BS85"/>
<dbReference type="PANTHER" id="PTHR40572">
    <property type="entry name" value="PROTEIN BAX"/>
    <property type="match status" value="1"/>
</dbReference>